<proteinExistence type="predicted"/>
<evidence type="ECO:0000313" key="1">
    <source>
        <dbReference type="EMBL" id="MBB3104025.1"/>
    </source>
</evidence>
<sequence length="43" mass="4818">MGSRWDQEQMIYLSVEAKKATEQVAVALARTRSGNQLNALPVR</sequence>
<accession>A0A839T7V0</accession>
<dbReference type="EMBL" id="JACHXI010000011">
    <property type="protein sequence ID" value="MBB3104025.1"/>
    <property type="molecule type" value="Genomic_DNA"/>
</dbReference>
<protein>
    <submittedName>
        <fullName evidence="1">Uncharacterized protein</fullName>
    </submittedName>
</protein>
<dbReference type="AlphaFoldDB" id="A0A839T7V0"/>
<gene>
    <name evidence="1" type="ORF">FHR87_002435</name>
</gene>
<comment type="caution">
    <text evidence="1">The sequence shown here is derived from an EMBL/GenBank/DDBJ whole genome shotgun (WGS) entry which is preliminary data.</text>
</comment>
<name>A0A839T7V0_AZOMA</name>
<organism evidence="1 2">
    <name type="scientific">Azomonas macrocytogenes</name>
    <name type="common">Azotobacter macrocytogenes</name>
    <dbReference type="NCBI Taxonomy" id="69962"/>
    <lineage>
        <taxon>Bacteria</taxon>
        <taxon>Pseudomonadati</taxon>
        <taxon>Pseudomonadota</taxon>
        <taxon>Gammaproteobacteria</taxon>
        <taxon>Pseudomonadales</taxon>
        <taxon>Pseudomonadaceae</taxon>
        <taxon>Azomonas</taxon>
    </lineage>
</organism>
<keyword evidence="2" id="KW-1185">Reference proteome</keyword>
<reference evidence="1 2" key="1">
    <citation type="submission" date="2020-08" db="EMBL/GenBank/DDBJ databases">
        <title>Genomic Encyclopedia of Type Strains, Phase III (KMG-III): the genomes of soil and plant-associated and newly described type strains.</title>
        <authorList>
            <person name="Whitman W."/>
        </authorList>
    </citation>
    <scope>NUCLEOTIDE SEQUENCE [LARGE SCALE GENOMIC DNA]</scope>
    <source>
        <strain evidence="1 2">CECT 4462</strain>
    </source>
</reference>
<dbReference type="Proteomes" id="UP000549250">
    <property type="component" value="Unassembled WGS sequence"/>
</dbReference>
<evidence type="ECO:0000313" key="2">
    <source>
        <dbReference type="Proteomes" id="UP000549250"/>
    </source>
</evidence>